<dbReference type="InterPro" id="IPR019734">
    <property type="entry name" value="TPR_rpt"/>
</dbReference>
<dbReference type="RefSeq" id="WP_038267598.1">
    <property type="nucleotide sequence ID" value="NZ_AYXY01000023.1"/>
</dbReference>
<dbReference type="PROSITE" id="PS50005">
    <property type="entry name" value="TPR"/>
    <property type="match status" value="3"/>
</dbReference>
<feature type="signal peptide" evidence="3">
    <location>
        <begin position="1"/>
        <end position="24"/>
    </location>
</feature>
<dbReference type="InterPro" id="IPR036280">
    <property type="entry name" value="Multihaem_cyt_sf"/>
</dbReference>
<dbReference type="InterPro" id="IPR016024">
    <property type="entry name" value="ARM-type_fold"/>
</dbReference>
<protein>
    <submittedName>
        <fullName evidence="6">Uncharacterized protein</fullName>
    </submittedName>
</protein>
<organism evidence="6 7">
    <name type="scientific">Zhouia amylolytica AD3</name>
    <dbReference type="NCBI Taxonomy" id="1286632"/>
    <lineage>
        <taxon>Bacteria</taxon>
        <taxon>Pseudomonadati</taxon>
        <taxon>Bacteroidota</taxon>
        <taxon>Flavobacteriia</taxon>
        <taxon>Flavobacteriales</taxon>
        <taxon>Flavobacteriaceae</taxon>
        <taxon>Zhouia</taxon>
    </lineage>
</organism>
<evidence type="ECO:0000313" key="7">
    <source>
        <dbReference type="Proteomes" id="UP000018850"/>
    </source>
</evidence>
<dbReference type="Gene3D" id="3.90.10.10">
    <property type="entry name" value="Cytochrome C3"/>
    <property type="match status" value="1"/>
</dbReference>
<feature type="domain" description="Doubled CXXCH motif" evidence="4">
    <location>
        <begin position="310"/>
        <end position="337"/>
    </location>
</feature>
<dbReference type="Pfam" id="PF13435">
    <property type="entry name" value="Cytochrome_C554"/>
    <property type="match status" value="2"/>
</dbReference>
<dbReference type="Gene3D" id="1.10.1130.10">
    <property type="entry name" value="Flavocytochrome C3, Chain A"/>
    <property type="match status" value="1"/>
</dbReference>
<dbReference type="InterPro" id="IPR023155">
    <property type="entry name" value="Cyt_c-552/4"/>
</dbReference>
<dbReference type="InterPro" id="IPR051829">
    <property type="entry name" value="Multiheme_Cytochr_ET"/>
</dbReference>
<evidence type="ECO:0000313" key="6">
    <source>
        <dbReference type="EMBL" id="ETN94734.1"/>
    </source>
</evidence>
<evidence type="ECO:0000259" key="5">
    <source>
        <dbReference type="Pfam" id="PF13435"/>
    </source>
</evidence>
<dbReference type="Pfam" id="PF13432">
    <property type="entry name" value="TPR_16"/>
    <property type="match status" value="1"/>
</dbReference>
<feature type="domain" description="Cytochrome c-552/4" evidence="5">
    <location>
        <begin position="45"/>
        <end position="70"/>
    </location>
</feature>
<reference evidence="7" key="1">
    <citation type="submission" date="2013-11" db="EMBL/GenBank/DDBJ databases">
        <title>Draft genome sequence from a member of Zhouia, isolated tidal flat.</title>
        <authorList>
            <person name="Jin H."/>
            <person name="Jeon C.O."/>
        </authorList>
    </citation>
    <scope>NUCLEOTIDE SEQUENCE [LARGE SCALE GENOMIC DNA]</scope>
    <source>
        <strain evidence="7">AD3</strain>
    </source>
</reference>
<dbReference type="PROSITE" id="PS51257">
    <property type="entry name" value="PROKAR_LIPOPROTEIN"/>
    <property type="match status" value="1"/>
</dbReference>
<dbReference type="SUPFAM" id="SSF48371">
    <property type="entry name" value="ARM repeat"/>
    <property type="match status" value="1"/>
</dbReference>
<keyword evidence="1 3" id="KW-0732">Signal</keyword>
<feature type="repeat" description="TPR" evidence="2">
    <location>
        <begin position="588"/>
        <end position="621"/>
    </location>
</feature>
<dbReference type="InterPro" id="IPR010177">
    <property type="entry name" value="Paired_CXXCH_1"/>
</dbReference>
<dbReference type="SMART" id="SM00028">
    <property type="entry name" value="TPR"/>
    <property type="match status" value="5"/>
</dbReference>
<dbReference type="Gene3D" id="1.25.10.10">
    <property type="entry name" value="Leucine-rich Repeat Variant"/>
    <property type="match status" value="1"/>
</dbReference>
<comment type="caution">
    <text evidence="6">The sequence shown here is derived from an EMBL/GenBank/DDBJ whole genome shotgun (WGS) entry which is preliminary data.</text>
</comment>
<evidence type="ECO:0000256" key="3">
    <source>
        <dbReference type="SAM" id="SignalP"/>
    </source>
</evidence>
<feature type="repeat" description="TPR" evidence="2">
    <location>
        <begin position="622"/>
        <end position="655"/>
    </location>
</feature>
<dbReference type="SUPFAM" id="SSF48452">
    <property type="entry name" value="TPR-like"/>
    <property type="match status" value="1"/>
</dbReference>
<dbReference type="InterPro" id="IPR011990">
    <property type="entry name" value="TPR-like_helical_dom_sf"/>
</dbReference>
<evidence type="ECO:0000259" key="4">
    <source>
        <dbReference type="Pfam" id="PF09699"/>
    </source>
</evidence>
<dbReference type="PANTHER" id="PTHR35038:SF8">
    <property type="entry name" value="C-TYPE POLYHEME CYTOCHROME OMCC"/>
    <property type="match status" value="1"/>
</dbReference>
<dbReference type="InterPro" id="IPR011989">
    <property type="entry name" value="ARM-like"/>
</dbReference>
<dbReference type="Proteomes" id="UP000018850">
    <property type="component" value="Unassembled WGS sequence"/>
</dbReference>
<accession>W2UL77</accession>
<dbReference type="AlphaFoldDB" id="W2UL77"/>
<dbReference type="STRING" id="376730.SAMN04487906_1526"/>
<dbReference type="Gene3D" id="1.25.40.10">
    <property type="entry name" value="Tetratricopeptide repeat domain"/>
    <property type="match status" value="2"/>
</dbReference>
<reference evidence="6 7" key="2">
    <citation type="journal article" date="2016" name="Genome Announc.">
        <title>Draft Genome Sequence of Zhouia amylolytica AD3, Isolated from Tidal Flat Sediment.</title>
        <authorList>
            <person name="Jia B."/>
            <person name="Jin H.M."/>
            <person name="Lee H.J."/>
            <person name="Jeon C.O."/>
        </authorList>
    </citation>
    <scope>NUCLEOTIDE SEQUENCE [LARGE SCALE GENOMIC DNA]</scope>
    <source>
        <strain evidence="6 7">AD3</strain>
    </source>
</reference>
<dbReference type="PATRIC" id="fig|1286632.3.peg.2669"/>
<proteinExistence type="predicted"/>
<feature type="domain" description="Cytochrome c-552/4" evidence="5">
    <location>
        <begin position="175"/>
        <end position="213"/>
    </location>
</feature>
<evidence type="ECO:0000256" key="2">
    <source>
        <dbReference type="PROSITE-ProRule" id="PRU00339"/>
    </source>
</evidence>
<gene>
    <name evidence="6" type="ORF">P278_26770</name>
</gene>
<name>W2UL77_9FLAO</name>
<dbReference type="CDD" id="cd08168">
    <property type="entry name" value="Cytochrom_C3"/>
    <property type="match status" value="1"/>
</dbReference>
<dbReference type="SUPFAM" id="SSF48695">
    <property type="entry name" value="Multiheme cytochromes"/>
    <property type="match status" value="1"/>
</dbReference>
<dbReference type="Pfam" id="PF09699">
    <property type="entry name" value="Paired_CXXCH_1"/>
    <property type="match status" value="1"/>
</dbReference>
<dbReference type="PANTHER" id="PTHR35038">
    <property type="entry name" value="DISSIMILATORY SULFITE REDUCTASE SIRA"/>
    <property type="match status" value="1"/>
</dbReference>
<dbReference type="Pfam" id="PF14559">
    <property type="entry name" value="TPR_19"/>
    <property type="match status" value="1"/>
</dbReference>
<feature type="repeat" description="TPR" evidence="2">
    <location>
        <begin position="554"/>
        <end position="587"/>
    </location>
</feature>
<sequence>MLSKIGLTFSFLLLLLLSACKKDAYINVKESDHVAVNAEFVGDQACISCHQKEYDSWKGSHHDQAMKVADSVSVLGNFNNIAFEYNGGKANFFKKGSDYYVQITGPDNLIHDYKVKYTFGVTPLQQYIVALDNGEFQCLTIAWDSVKNKWFNLYPDLTIATDEWIHWTGGGMRWNTACADCHSTDLHKNYNPNTDVYKTSFKQINVSCEACHGPAADHVNFYKQGLAKESPQKLFMNGDESSVELVDRCARCHSRRTQLTKDYKHHEGFKDHYLEALLTPPLYEGDGQINDEVYVYGSFKQSKMYHNGISCKDCHDVHSLKLKKQGNALCLSCHEPKYNSEAHHNHANGTPGSECINCHMTGKVYMGNDFRRDHSFRIPRPDQSVAYGTPNACNSCHNDKSAEWAVKALHSWGTDKAMSDKAHFSDYLLAGYSGNKEAFYYLLNNPAFPEIARATALRNYTNMSLSEAEVKQLKKFLSDSSALVRNEAVVSYTKFGDTSVVNTIEKLLNDTVRVVRISSAKFIGVYGHERVNSKKFESAHKEFLDFLEMNSDFSTGQEQIAEYKYLKNEVEDAIEAYERAIQLDNYNNNARVNLAFLYYQNGAAKKAARLYAKIIEQEPENSYPYYMLGLLFNELGKNDAALKYLAQACEREPFNLRAFYNYALKLQQQGNYTHSMQVIDEALQHAPENADLLYVKAIGALELKQIGLARAIAQKLVASFPNQPGYANLLQEIEKRAEKIMLK</sequence>
<feature type="chain" id="PRO_5004825987" evidence="3">
    <location>
        <begin position="25"/>
        <end position="743"/>
    </location>
</feature>
<evidence type="ECO:0000256" key="1">
    <source>
        <dbReference type="ARBA" id="ARBA00022729"/>
    </source>
</evidence>
<dbReference type="eggNOG" id="COG0457">
    <property type="taxonomic scope" value="Bacteria"/>
</dbReference>
<keyword evidence="7" id="KW-1185">Reference proteome</keyword>
<keyword evidence="2" id="KW-0802">TPR repeat</keyword>
<dbReference type="EMBL" id="AYXY01000023">
    <property type="protein sequence ID" value="ETN94734.1"/>
    <property type="molecule type" value="Genomic_DNA"/>
</dbReference>